<keyword evidence="1 6" id="KW-0489">Methyltransferase</keyword>
<dbReference type="GO" id="GO:0008168">
    <property type="term" value="F:methyltransferase activity"/>
    <property type="evidence" value="ECO:0007669"/>
    <property type="project" value="UniProtKB-KW"/>
</dbReference>
<dbReference type="Gene3D" id="3.40.50.150">
    <property type="entry name" value="Vaccinia Virus protein VP39"/>
    <property type="match status" value="1"/>
</dbReference>
<dbReference type="KEGG" id="sspb:CP982_35260"/>
<keyword evidence="3" id="KW-0949">S-adenosyl-L-methionine</keyword>
<keyword evidence="8" id="KW-1185">Reference proteome</keyword>
<reference evidence="6 7" key="1">
    <citation type="submission" date="2017-09" db="EMBL/GenBank/DDBJ databases">
        <authorList>
            <person name="Lee N."/>
            <person name="Cho B.-K."/>
        </authorList>
    </citation>
    <scope>NUCLEOTIDE SEQUENCE [LARGE SCALE GENOMIC DNA]</scope>
    <source>
        <strain evidence="6 7">ATCC 27465</strain>
    </source>
</reference>
<protein>
    <submittedName>
        <fullName evidence="5 6">SAM-dependent methyltransferase</fullName>
    </submittedName>
</protein>
<dbReference type="AlphaFoldDB" id="A0A5P2XJP9"/>
<evidence type="ECO:0000256" key="3">
    <source>
        <dbReference type="ARBA" id="ARBA00022691"/>
    </source>
</evidence>
<evidence type="ECO:0000256" key="1">
    <source>
        <dbReference type="ARBA" id="ARBA00022603"/>
    </source>
</evidence>
<dbReference type="GO" id="GO:0032259">
    <property type="term" value="P:methylation"/>
    <property type="evidence" value="ECO:0007669"/>
    <property type="project" value="UniProtKB-KW"/>
</dbReference>
<dbReference type="PANTHER" id="PTHR43464:SF19">
    <property type="entry name" value="UBIQUINONE BIOSYNTHESIS O-METHYLTRANSFERASE, MITOCHONDRIAL"/>
    <property type="match status" value="1"/>
</dbReference>
<keyword evidence="2 6" id="KW-0808">Transferase</keyword>
<name>A0A5P2XJP9_STRST</name>
<evidence type="ECO:0000259" key="4">
    <source>
        <dbReference type="Pfam" id="PF13649"/>
    </source>
</evidence>
<organism evidence="6 7">
    <name type="scientific">Streptomyces spectabilis</name>
    <dbReference type="NCBI Taxonomy" id="68270"/>
    <lineage>
        <taxon>Bacteria</taxon>
        <taxon>Bacillati</taxon>
        <taxon>Actinomycetota</taxon>
        <taxon>Actinomycetes</taxon>
        <taxon>Kitasatosporales</taxon>
        <taxon>Streptomycetaceae</taxon>
        <taxon>Streptomyces</taxon>
    </lineage>
</organism>
<dbReference type="Pfam" id="PF13649">
    <property type="entry name" value="Methyltransf_25"/>
    <property type="match status" value="1"/>
</dbReference>
<evidence type="ECO:0000313" key="8">
    <source>
        <dbReference type="Proteomes" id="UP000549009"/>
    </source>
</evidence>
<dbReference type="InterPro" id="IPR029063">
    <property type="entry name" value="SAM-dependent_MTases_sf"/>
</dbReference>
<dbReference type="PANTHER" id="PTHR43464">
    <property type="entry name" value="METHYLTRANSFERASE"/>
    <property type="match status" value="1"/>
</dbReference>
<dbReference type="EMBL" id="CP023690">
    <property type="protein sequence ID" value="QEV63315.1"/>
    <property type="molecule type" value="Genomic_DNA"/>
</dbReference>
<evidence type="ECO:0000313" key="7">
    <source>
        <dbReference type="Proteomes" id="UP000326505"/>
    </source>
</evidence>
<dbReference type="RefSeq" id="WP_150514165.1">
    <property type="nucleotide sequence ID" value="NZ_BMSQ01000028.1"/>
</dbReference>
<feature type="domain" description="Methyltransferase" evidence="4">
    <location>
        <begin position="59"/>
        <end position="153"/>
    </location>
</feature>
<reference evidence="5 8" key="2">
    <citation type="submission" date="2020-08" db="EMBL/GenBank/DDBJ databases">
        <title>Genomic Encyclopedia of Type Strains, Phase III (KMG-III): the genomes of soil and plant-associated and newly described type strains.</title>
        <authorList>
            <person name="Whitman W."/>
        </authorList>
    </citation>
    <scope>NUCLEOTIDE SEQUENCE [LARGE SCALE GENOMIC DNA]</scope>
    <source>
        <strain evidence="5 8">CECT 3146</strain>
    </source>
</reference>
<dbReference type="SUPFAM" id="SSF53335">
    <property type="entry name" value="S-adenosyl-L-methionine-dependent methyltransferases"/>
    <property type="match status" value="1"/>
</dbReference>
<evidence type="ECO:0000256" key="2">
    <source>
        <dbReference type="ARBA" id="ARBA00022679"/>
    </source>
</evidence>
<dbReference type="Proteomes" id="UP000549009">
    <property type="component" value="Unassembled WGS sequence"/>
</dbReference>
<accession>A0A5P2XJP9</accession>
<evidence type="ECO:0000313" key="6">
    <source>
        <dbReference type="EMBL" id="QEV63315.1"/>
    </source>
</evidence>
<evidence type="ECO:0000313" key="5">
    <source>
        <dbReference type="EMBL" id="MBB5105281.1"/>
    </source>
</evidence>
<gene>
    <name evidence="6" type="ORF">CP982_35260</name>
    <name evidence="5" type="ORF">FHS40_004376</name>
</gene>
<dbReference type="EMBL" id="JACHJD010000007">
    <property type="protein sequence ID" value="MBB5105281.1"/>
    <property type="molecule type" value="Genomic_DNA"/>
</dbReference>
<sequence length="232" mass="25177">MTDDNAYQHFDATTLDYEHAYRTSSLVEGVVLERMPWDIGGPQPVLVELERAGRVVGDVLDIGSGVGDNAIHLARCGYRVTGLDVAPTAVEKARARAAEKGADVTFAVGNATSLDGYENQFDTVTSSLVFHCFGPDRRRTYADAIARVLRPGGRLLQWCSRGAAAGPEPITEQTIRDAFSGPGWSITTLRAQHLTTTVLDEPLRKDYEGGQLDTDDSGATLLPIWLLEATRD</sequence>
<dbReference type="InterPro" id="IPR041698">
    <property type="entry name" value="Methyltransf_25"/>
</dbReference>
<proteinExistence type="predicted"/>
<dbReference type="Proteomes" id="UP000326505">
    <property type="component" value="Chromosome"/>
</dbReference>
<dbReference type="CDD" id="cd02440">
    <property type="entry name" value="AdoMet_MTases"/>
    <property type="match status" value="1"/>
</dbReference>
<dbReference type="OrthoDB" id="3825914at2"/>